<feature type="region of interest" description="Disordered" evidence="1">
    <location>
        <begin position="52"/>
        <end position="97"/>
    </location>
</feature>
<feature type="compositionally biased region" description="Acidic residues" evidence="1">
    <location>
        <begin position="336"/>
        <end position="349"/>
    </location>
</feature>
<feature type="compositionally biased region" description="Basic residues" evidence="1">
    <location>
        <begin position="589"/>
        <end position="600"/>
    </location>
</feature>
<organism evidence="4 5">
    <name type="scientific">Phomopsis amygdali</name>
    <name type="common">Fusicoccum amygdali</name>
    <dbReference type="NCBI Taxonomy" id="1214568"/>
    <lineage>
        <taxon>Eukaryota</taxon>
        <taxon>Fungi</taxon>
        <taxon>Dikarya</taxon>
        <taxon>Ascomycota</taxon>
        <taxon>Pezizomycotina</taxon>
        <taxon>Sordariomycetes</taxon>
        <taxon>Sordariomycetidae</taxon>
        <taxon>Diaporthales</taxon>
        <taxon>Diaporthaceae</taxon>
        <taxon>Diaporthe</taxon>
    </lineage>
</organism>
<comment type="caution">
    <text evidence="4">The sequence shown here is derived from an EMBL/GenBank/DDBJ whole genome shotgun (WGS) entry which is preliminary data.</text>
</comment>
<feature type="domain" description="Rrn9" evidence="2">
    <location>
        <begin position="117"/>
        <end position="181"/>
    </location>
</feature>
<gene>
    <name evidence="4" type="ORF">N8I77_011920</name>
</gene>
<feature type="compositionally biased region" description="Basic and acidic residues" evidence="1">
    <location>
        <begin position="259"/>
        <end position="283"/>
    </location>
</feature>
<feature type="region of interest" description="Disordered" evidence="1">
    <location>
        <begin position="556"/>
        <end position="607"/>
    </location>
</feature>
<sequence length="680" mass="76955">MPSSPVLSSYLEFCCHFFLFCCRISRYSKLLGQDILLFLDLVSFNNITTERLPTTPRPTMASSHDDDDEWDKSTSDIQSEDSDDLHKNRPNRWKGAPQSWRTITEDERLTYNALVRLRNQDLSLHLYNAWALKQAPPPAAAGEGPSHEEDVDAETGRPVHNQPWAPPRNWTAWPVSTQLLPPDDFMKMADDEDEVFTFRRPDDQTPRSRLEEVVSATTLRFAKERLRRRGISESANQGDDRIVKTESLASENESQPSESGDHGEDGERMGIDQESEGRQERKQKAPVRTFKPVVSTDDDLSYDLIRPFTQRILEKFDRTLTILHNAQMTSAQRLDDSEESYSESEDGQDDRESLQKTAQSRQSSRPGSSAERSPSRSEIPTGDEADVAVKKKSNRGRPRKYVQREGESERDFLVRRAKALKGKVRLPPTNEENGDELTTATGESQDSPRKRKGRRETMREDMEHGVHKKLKRSNPRDWKDVMGAAAFAGFPPDVIARATQRCANLFGQGMEMHRIDETAISSGVNGVVTTLYQPGGEIPSSSSTDQEDVGDLDFRQTRPMSRHTSTALSKMNSPTSDEESDVEGPSPKKSQKRSTSRGKGQHYCPYADCDRASAGFDRPFNLKRHMKLVHGQDGLEVAEKKEATRDEMLDGIHRDGFLQPIRVQKGWRAEDTKKRATKTS</sequence>
<feature type="compositionally biased region" description="Basic residues" evidence="1">
    <location>
        <begin position="415"/>
        <end position="424"/>
    </location>
</feature>
<name>A0AAD9VXP0_PHOAM</name>
<feature type="compositionally biased region" description="Polar residues" evidence="1">
    <location>
        <begin position="355"/>
        <end position="378"/>
    </location>
</feature>
<reference evidence="4" key="1">
    <citation type="submission" date="2023-06" db="EMBL/GenBank/DDBJ databases">
        <authorList>
            <person name="Noh H."/>
        </authorList>
    </citation>
    <scope>NUCLEOTIDE SEQUENCE</scope>
    <source>
        <strain evidence="4">DUCC20226</strain>
    </source>
</reference>
<feature type="domain" description="C2H2-domain containing protein second zinc finger" evidence="3">
    <location>
        <begin position="602"/>
        <end position="630"/>
    </location>
</feature>
<protein>
    <recommendedName>
        <fullName evidence="6">Rrn9 domain-containing protein</fullName>
    </recommendedName>
</protein>
<evidence type="ECO:0000259" key="3">
    <source>
        <dbReference type="Pfam" id="PF26176"/>
    </source>
</evidence>
<dbReference type="EMBL" id="JAUJFL010000008">
    <property type="protein sequence ID" value="KAK2598512.1"/>
    <property type="molecule type" value="Genomic_DNA"/>
</dbReference>
<feature type="compositionally biased region" description="Polar residues" evidence="1">
    <location>
        <begin position="558"/>
        <end position="575"/>
    </location>
</feature>
<dbReference type="Pfam" id="PF26176">
    <property type="entry name" value="zf_C2H2_17_2"/>
    <property type="match status" value="1"/>
</dbReference>
<evidence type="ECO:0000313" key="4">
    <source>
        <dbReference type="EMBL" id="KAK2598512.1"/>
    </source>
</evidence>
<feature type="region of interest" description="Disordered" evidence="1">
    <location>
        <begin position="137"/>
        <end position="170"/>
    </location>
</feature>
<feature type="region of interest" description="Disordered" evidence="1">
    <location>
        <begin position="329"/>
        <end position="474"/>
    </location>
</feature>
<dbReference type="InterPro" id="IPR019622">
    <property type="entry name" value="Rrn9_dom"/>
</dbReference>
<keyword evidence="5" id="KW-1185">Reference proteome</keyword>
<dbReference type="Pfam" id="PF10680">
    <property type="entry name" value="RRN9"/>
    <property type="match status" value="1"/>
</dbReference>
<feature type="region of interest" description="Disordered" evidence="1">
    <location>
        <begin position="531"/>
        <end position="550"/>
    </location>
</feature>
<feature type="compositionally biased region" description="Basic and acidic residues" evidence="1">
    <location>
        <begin position="402"/>
        <end position="414"/>
    </location>
</feature>
<feature type="compositionally biased region" description="Polar residues" evidence="1">
    <location>
        <begin position="247"/>
        <end position="258"/>
    </location>
</feature>
<dbReference type="Gene3D" id="3.30.160.60">
    <property type="entry name" value="Classic Zinc Finger"/>
    <property type="match status" value="1"/>
</dbReference>
<dbReference type="Proteomes" id="UP001265746">
    <property type="component" value="Unassembled WGS sequence"/>
</dbReference>
<proteinExistence type="predicted"/>
<feature type="compositionally biased region" description="Basic residues" evidence="1">
    <location>
        <begin position="390"/>
        <end position="401"/>
    </location>
</feature>
<evidence type="ECO:0000313" key="5">
    <source>
        <dbReference type="Proteomes" id="UP001265746"/>
    </source>
</evidence>
<dbReference type="AlphaFoldDB" id="A0AAD9VXP0"/>
<feature type="region of interest" description="Disordered" evidence="1">
    <location>
        <begin position="230"/>
        <end position="290"/>
    </location>
</feature>
<evidence type="ECO:0000259" key="2">
    <source>
        <dbReference type="Pfam" id="PF10680"/>
    </source>
</evidence>
<accession>A0AAD9VXP0</accession>
<evidence type="ECO:0008006" key="6">
    <source>
        <dbReference type="Google" id="ProtNLM"/>
    </source>
</evidence>
<feature type="compositionally biased region" description="Polar residues" evidence="1">
    <location>
        <begin position="436"/>
        <end position="445"/>
    </location>
</feature>
<feature type="compositionally biased region" description="Basic and acidic residues" evidence="1">
    <location>
        <begin position="455"/>
        <end position="465"/>
    </location>
</feature>
<dbReference type="InterPro" id="IPR059095">
    <property type="entry name" value="Znf_C2H2_17_2nd"/>
</dbReference>
<evidence type="ECO:0000256" key="1">
    <source>
        <dbReference type="SAM" id="MobiDB-lite"/>
    </source>
</evidence>